<dbReference type="InterPro" id="IPR011009">
    <property type="entry name" value="Kinase-like_dom_sf"/>
</dbReference>
<dbReference type="OrthoDB" id="2362128at2759"/>
<evidence type="ECO:0000313" key="1">
    <source>
        <dbReference type="EMBL" id="RIB28360.1"/>
    </source>
</evidence>
<proteinExistence type="predicted"/>
<accession>A0A397W0T5</accession>
<dbReference type="AlphaFoldDB" id="A0A397W0T5"/>
<evidence type="ECO:0008006" key="3">
    <source>
        <dbReference type="Google" id="ProtNLM"/>
    </source>
</evidence>
<dbReference type="Gene3D" id="3.30.200.20">
    <property type="entry name" value="Phosphorylase Kinase, domain 1"/>
    <property type="match status" value="1"/>
</dbReference>
<dbReference type="EMBL" id="QKWP01000068">
    <property type="protein sequence ID" value="RIB28360.1"/>
    <property type="molecule type" value="Genomic_DNA"/>
</dbReference>
<organism evidence="1 2">
    <name type="scientific">Gigaspora rosea</name>
    <dbReference type="NCBI Taxonomy" id="44941"/>
    <lineage>
        <taxon>Eukaryota</taxon>
        <taxon>Fungi</taxon>
        <taxon>Fungi incertae sedis</taxon>
        <taxon>Mucoromycota</taxon>
        <taxon>Glomeromycotina</taxon>
        <taxon>Glomeromycetes</taxon>
        <taxon>Diversisporales</taxon>
        <taxon>Gigasporaceae</taxon>
        <taxon>Gigaspora</taxon>
    </lineage>
</organism>
<dbReference type="Proteomes" id="UP000266673">
    <property type="component" value="Unassembled WGS sequence"/>
</dbReference>
<gene>
    <name evidence="1" type="ORF">C2G38_1513908</name>
</gene>
<reference evidence="1 2" key="1">
    <citation type="submission" date="2018-06" db="EMBL/GenBank/DDBJ databases">
        <title>Comparative genomics reveals the genomic features of Rhizophagus irregularis, R. cerebriforme, R. diaphanum and Gigaspora rosea, and their symbiotic lifestyle signature.</title>
        <authorList>
            <person name="Morin E."/>
            <person name="San Clemente H."/>
            <person name="Chen E.C.H."/>
            <person name="De La Providencia I."/>
            <person name="Hainaut M."/>
            <person name="Kuo A."/>
            <person name="Kohler A."/>
            <person name="Murat C."/>
            <person name="Tang N."/>
            <person name="Roy S."/>
            <person name="Loubradou J."/>
            <person name="Henrissat B."/>
            <person name="Grigoriev I.V."/>
            <person name="Corradi N."/>
            <person name="Roux C."/>
            <person name="Martin F.M."/>
        </authorList>
    </citation>
    <scope>NUCLEOTIDE SEQUENCE [LARGE SCALE GENOMIC DNA]</scope>
    <source>
        <strain evidence="1 2">DAOM 194757</strain>
    </source>
</reference>
<sequence>MSNIDLFEKIGFGQNFEHASFESKQEIGKGRFGAMYKAYLKDIKQIVALKTLYYYDENSLGDLLKKIC</sequence>
<comment type="caution">
    <text evidence="1">The sequence shown here is derived from an EMBL/GenBank/DDBJ whole genome shotgun (WGS) entry which is preliminary data.</text>
</comment>
<dbReference type="SUPFAM" id="SSF56112">
    <property type="entry name" value="Protein kinase-like (PK-like)"/>
    <property type="match status" value="1"/>
</dbReference>
<keyword evidence="2" id="KW-1185">Reference proteome</keyword>
<evidence type="ECO:0000313" key="2">
    <source>
        <dbReference type="Proteomes" id="UP000266673"/>
    </source>
</evidence>
<name>A0A397W0T5_9GLOM</name>
<protein>
    <recommendedName>
        <fullName evidence="3">Protein kinase domain-containing protein</fullName>
    </recommendedName>
</protein>